<dbReference type="Proteomes" id="UP001185069">
    <property type="component" value="Unassembled WGS sequence"/>
</dbReference>
<dbReference type="RefSeq" id="WP_309797512.1">
    <property type="nucleotide sequence ID" value="NZ_BAAAHY010000005.1"/>
</dbReference>
<gene>
    <name evidence="3" type="ORF">JOE69_001544</name>
</gene>
<dbReference type="EMBL" id="JAVDQF010000001">
    <property type="protein sequence ID" value="MDR6269306.1"/>
    <property type="molecule type" value="Genomic_DNA"/>
</dbReference>
<evidence type="ECO:0000256" key="1">
    <source>
        <dbReference type="SAM" id="MobiDB-lite"/>
    </source>
</evidence>
<evidence type="ECO:0000313" key="4">
    <source>
        <dbReference type="Proteomes" id="UP001185069"/>
    </source>
</evidence>
<evidence type="ECO:0000259" key="2">
    <source>
        <dbReference type="Pfam" id="PF06441"/>
    </source>
</evidence>
<feature type="region of interest" description="Disordered" evidence="1">
    <location>
        <begin position="29"/>
        <end position="55"/>
    </location>
</feature>
<sequence>MTNIQPYTVHIAQQELDDLSQRLRSARLPHTLPGDDWDTGIASSATSQSSPPGPV</sequence>
<feature type="domain" description="Epoxide hydrolase N-terminal" evidence="2">
    <location>
        <begin position="4"/>
        <end position="47"/>
    </location>
</feature>
<keyword evidence="4" id="KW-1185">Reference proteome</keyword>
<dbReference type="Pfam" id="PF06441">
    <property type="entry name" value="EHN"/>
    <property type="match status" value="1"/>
</dbReference>
<dbReference type="Gene3D" id="3.40.50.1820">
    <property type="entry name" value="alpha/beta hydrolase"/>
    <property type="match status" value="1"/>
</dbReference>
<evidence type="ECO:0000313" key="3">
    <source>
        <dbReference type="EMBL" id="MDR6269306.1"/>
    </source>
</evidence>
<protein>
    <recommendedName>
        <fullName evidence="2">Epoxide hydrolase N-terminal domain-containing protein</fullName>
    </recommendedName>
</protein>
<proteinExistence type="predicted"/>
<dbReference type="InterPro" id="IPR010497">
    <property type="entry name" value="Epoxide_hydro_N"/>
</dbReference>
<feature type="compositionally biased region" description="Polar residues" evidence="1">
    <location>
        <begin position="41"/>
        <end position="55"/>
    </location>
</feature>
<organism evidence="3 4">
    <name type="scientific">Arthrobacter russicus</name>
    <dbReference type="NCBI Taxonomy" id="172040"/>
    <lineage>
        <taxon>Bacteria</taxon>
        <taxon>Bacillati</taxon>
        <taxon>Actinomycetota</taxon>
        <taxon>Actinomycetes</taxon>
        <taxon>Micrococcales</taxon>
        <taxon>Micrococcaceae</taxon>
        <taxon>Arthrobacter</taxon>
    </lineage>
</organism>
<reference evidence="3 4" key="1">
    <citation type="submission" date="2023-07" db="EMBL/GenBank/DDBJ databases">
        <title>Sequencing the genomes of 1000 actinobacteria strains.</title>
        <authorList>
            <person name="Klenk H.-P."/>
        </authorList>
    </citation>
    <scope>NUCLEOTIDE SEQUENCE [LARGE SCALE GENOMIC DNA]</scope>
    <source>
        <strain evidence="3 4">DSM 14555</strain>
    </source>
</reference>
<dbReference type="InterPro" id="IPR029058">
    <property type="entry name" value="AB_hydrolase_fold"/>
</dbReference>
<comment type="caution">
    <text evidence="3">The sequence shown here is derived from an EMBL/GenBank/DDBJ whole genome shotgun (WGS) entry which is preliminary data.</text>
</comment>
<name>A0ABU1JA54_9MICC</name>
<accession>A0ABU1JA54</accession>